<dbReference type="Pfam" id="PF00155">
    <property type="entry name" value="Aminotran_1_2"/>
    <property type="match status" value="1"/>
</dbReference>
<dbReference type="Gene3D" id="3.90.1150.10">
    <property type="entry name" value="Aspartate Aminotransferase, domain 1"/>
    <property type="match status" value="1"/>
</dbReference>
<dbReference type="PATRIC" id="fig|1123500.6.peg.20"/>
<dbReference type="EMBL" id="JQAX01000001">
    <property type="protein sequence ID" value="KRN33223.1"/>
    <property type="molecule type" value="Genomic_DNA"/>
</dbReference>
<evidence type="ECO:0000259" key="7">
    <source>
        <dbReference type="Pfam" id="PF00155"/>
    </source>
</evidence>
<dbReference type="GO" id="GO:0030170">
    <property type="term" value="F:pyridoxal phosphate binding"/>
    <property type="evidence" value="ECO:0007669"/>
    <property type="project" value="InterPro"/>
</dbReference>
<dbReference type="PANTHER" id="PTHR46383:SF4">
    <property type="entry name" value="AMINOTRANSFERASE"/>
    <property type="match status" value="1"/>
</dbReference>
<dbReference type="PANTHER" id="PTHR46383">
    <property type="entry name" value="ASPARTATE AMINOTRANSFERASE"/>
    <property type="match status" value="1"/>
</dbReference>
<keyword evidence="3 6" id="KW-0032">Aminotransferase</keyword>
<dbReference type="Gene3D" id="3.40.640.10">
    <property type="entry name" value="Type I PLP-dependent aspartate aminotransferase-like (Major domain)"/>
    <property type="match status" value="1"/>
</dbReference>
<dbReference type="Proteomes" id="UP000051296">
    <property type="component" value="Unassembled WGS sequence"/>
</dbReference>
<evidence type="ECO:0000256" key="2">
    <source>
        <dbReference type="ARBA" id="ARBA00007441"/>
    </source>
</evidence>
<dbReference type="EC" id="2.6.1.-" evidence="6"/>
<dbReference type="InterPro" id="IPR004838">
    <property type="entry name" value="NHTrfase_class1_PyrdxlP-BS"/>
</dbReference>
<reference evidence="8 9" key="1">
    <citation type="journal article" date="2015" name="Genome Announc.">
        <title>Expanding the biotechnology potential of lactobacilli through comparative genomics of 213 strains and associated genera.</title>
        <authorList>
            <person name="Sun Z."/>
            <person name="Harris H.M."/>
            <person name="McCann A."/>
            <person name="Guo C."/>
            <person name="Argimon S."/>
            <person name="Zhang W."/>
            <person name="Yang X."/>
            <person name="Jeffery I.B."/>
            <person name="Cooney J.C."/>
            <person name="Kagawa T.F."/>
            <person name="Liu W."/>
            <person name="Song Y."/>
            <person name="Salvetti E."/>
            <person name="Wrobel A."/>
            <person name="Rasinkangas P."/>
            <person name="Parkhill J."/>
            <person name="Rea M.C."/>
            <person name="O'Sullivan O."/>
            <person name="Ritari J."/>
            <person name="Douillard F.P."/>
            <person name="Paul Ross R."/>
            <person name="Yang R."/>
            <person name="Briner A.E."/>
            <person name="Felis G.E."/>
            <person name="de Vos W.M."/>
            <person name="Barrangou R."/>
            <person name="Klaenhammer T.R."/>
            <person name="Caufield P.W."/>
            <person name="Cui Y."/>
            <person name="Zhang H."/>
            <person name="O'Toole P.W."/>
        </authorList>
    </citation>
    <scope>NUCLEOTIDE SEQUENCE [LARGE SCALE GENOMIC DNA]</scope>
    <source>
        <strain evidence="8 9">DSM 20190</strain>
    </source>
</reference>
<organism evidence="8 9">
    <name type="scientific">Weissella halotolerans DSM 20190</name>
    <dbReference type="NCBI Taxonomy" id="1123500"/>
    <lineage>
        <taxon>Bacteria</taxon>
        <taxon>Bacillati</taxon>
        <taxon>Bacillota</taxon>
        <taxon>Bacilli</taxon>
        <taxon>Lactobacillales</taxon>
        <taxon>Lactobacillaceae</taxon>
        <taxon>Weissella</taxon>
    </lineage>
</organism>
<keyword evidence="4 6" id="KW-0808">Transferase</keyword>
<dbReference type="GO" id="GO:0006520">
    <property type="term" value="P:amino acid metabolic process"/>
    <property type="evidence" value="ECO:0007669"/>
    <property type="project" value="InterPro"/>
</dbReference>
<dbReference type="AlphaFoldDB" id="A0A0R2G708"/>
<comment type="cofactor">
    <cofactor evidence="1 6">
        <name>pyridoxal 5'-phosphate</name>
        <dbReference type="ChEBI" id="CHEBI:597326"/>
    </cofactor>
</comment>
<dbReference type="CDD" id="cd00609">
    <property type="entry name" value="AAT_like"/>
    <property type="match status" value="1"/>
</dbReference>
<keyword evidence="5" id="KW-0663">Pyridoxal phosphate</keyword>
<dbReference type="STRING" id="1123500.GCA_000420365_00481"/>
<keyword evidence="9" id="KW-1185">Reference proteome</keyword>
<dbReference type="GO" id="GO:0008483">
    <property type="term" value="F:transaminase activity"/>
    <property type="evidence" value="ECO:0007669"/>
    <property type="project" value="UniProtKB-KW"/>
</dbReference>
<dbReference type="InterPro" id="IPR015421">
    <property type="entry name" value="PyrdxlP-dep_Trfase_major"/>
</dbReference>
<name>A0A0R2G708_9LACO</name>
<evidence type="ECO:0000313" key="9">
    <source>
        <dbReference type="Proteomes" id="UP000051296"/>
    </source>
</evidence>
<dbReference type="RefSeq" id="WP_022791276.1">
    <property type="nucleotide sequence ID" value="NZ_ATUU01000001.1"/>
</dbReference>
<comment type="similarity">
    <text evidence="2 6">Belongs to the class-I pyridoxal-phosphate-dependent aminotransferase family.</text>
</comment>
<dbReference type="PROSITE" id="PS00105">
    <property type="entry name" value="AA_TRANSFER_CLASS_1"/>
    <property type="match status" value="1"/>
</dbReference>
<dbReference type="FunCoup" id="A0A0R2G708">
    <property type="interactions" value="250"/>
</dbReference>
<dbReference type="OrthoDB" id="9802328at2"/>
<dbReference type="InterPro" id="IPR015424">
    <property type="entry name" value="PyrdxlP-dep_Trfase"/>
</dbReference>
<evidence type="ECO:0000256" key="1">
    <source>
        <dbReference type="ARBA" id="ARBA00001933"/>
    </source>
</evidence>
<dbReference type="InParanoid" id="A0A0R2G708"/>
<proteinExistence type="inferred from homology"/>
<gene>
    <name evidence="8" type="ORF">IV68_GL000021</name>
</gene>
<protein>
    <recommendedName>
        <fullName evidence="6">Aminotransferase</fullName>
        <ecNumber evidence="6">2.6.1.-</ecNumber>
    </recommendedName>
</protein>
<comment type="caution">
    <text evidence="8">The sequence shown here is derived from an EMBL/GenBank/DDBJ whole genome shotgun (WGS) entry which is preliminary data.</text>
</comment>
<evidence type="ECO:0000256" key="6">
    <source>
        <dbReference type="RuleBase" id="RU000481"/>
    </source>
</evidence>
<dbReference type="SUPFAM" id="SSF53383">
    <property type="entry name" value="PLP-dependent transferases"/>
    <property type="match status" value="1"/>
</dbReference>
<accession>A0A0R2G708</accession>
<dbReference type="InterPro" id="IPR050596">
    <property type="entry name" value="AspAT/PAT-like"/>
</dbReference>
<dbReference type="InterPro" id="IPR015422">
    <property type="entry name" value="PyrdxlP-dep_Trfase_small"/>
</dbReference>
<evidence type="ECO:0000256" key="4">
    <source>
        <dbReference type="ARBA" id="ARBA00022679"/>
    </source>
</evidence>
<dbReference type="InterPro" id="IPR004839">
    <property type="entry name" value="Aminotransferase_I/II_large"/>
</dbReference>
<evidence type="ECO:0000256" key="5">
    <source>
        <dbReference type="ARBA" id="ARBA00022898"/>
    </source>
</evidence>
<feature type="domain" description="Aminotransferase class I/classII large" evidence="7">
    <location>
        <begin position="36"/>
        <end position="388"/>
    </location>
</feature>
<evidence type="ECO:0000313" key="8">
    <source>
        <dbReference type="EMBL" id="KRN33223.1"/>
    </source>
</evidence>
<sequence>MPVSKPSLLNHRNHFLKSVAPNEIRAFDDTFSQIPDIIKLTLGEPDFNVPAPIKEAVNHCVAADDSHYAPATGSSDLRTAAEHFLADRYHLNYRAKDEITITIGVTEGIYASLTALTNPGDRVLIPSPTFPLYASVAALNGAEPIFIDTSQTDFLLTPAALKKALARYGSNLTTLILNYPGNPTGAIYQPAQLQALADILKDTDITVIADEIYSELTYDQSHTSIASYLPEQTLILNGVSKSHAMTGYRIGFIAGPADLLQPVNLVHALSVTAASNPAMAGAAFALASEEGQQATLLMRKAYQNRRDYLLPKLRQLGFTVANPAGAFYLFAKIPVRFGDDDAAFAQLLAQEGKVTVIPGHTFGPGGKGYIRLSYATSMHQLQTAVARLTDFLNQH</sequence>
<evidence type="ECO:0000256" key="3">
    <source>
        <dbReference type="ARBA" id="ARBA00022576"/>
    </source>
</evidence>
<dbReference type="eggNOG" id="COG0436">
    <property type="taxonomic scope" value="Bacteria"/>
</dbReference>